<dbReference type="OrthoDB" id="9809338at2"/>
<dbReference type="GO" id="GO:0043565">
    <property type="term" value="F:sequence-specific DNA binding"/>
    <property type="evidence" value="ECO:0007669"/>
    <property type="project" value="InterPro"/>
</dbReference>
<name>A0A4R3YUU5_9GAMM</name>
<dbReference type="EMBL" id="SMCS01000002">
    <property type="protein sequence ID" value="TCV96381.1"/>
    <property type="molecule type" value="Genomic_DNA"/>
</dbReference>
<dbReference type="InterPro" id="IPR050204">
    <property type="entry name" value="AraC_XylS_family_regulators"/>
</dbReference>
<dbReference type="Pfam" id="PF20240">
    <property type="entry name" value="DUF6597"/>
    <property type="match status" value="1"/>
</dbReference>
<protein>
    <submittedName>
        <fullName evidence="5">AraC family transcriptional regulator</fullName>
    </submittedName>
</protein>
<comment type="caution">
    <text evidence="5">The sequence shown here is derived from an EMBL/GenBank/DDBJ whole genome shotgun (WGS) entry which is preliminary data.</text>
</comment>
<dbReference type="Proteomes" id="UP000295645">
    <property type="component" value="Unassembled WGS sequence"/>
</dbReference>
<evidence type="ECO:0000256" key="3">
    <source>
        <dbReference type="ARBA" id="ARBA00023163"/>
    </source>
</evidence>
<evidence type="ECO:0000256" key="1">
    <source>
        <dbReference type="ARBA" id="ARBA00023015"/>
    </source>
</evidence>
<keyword evidence="6" id="KW-1185">Reference proteome</keyword>
<dbReference type="PANTHER" id="PTHR46796:SF15">
    <property type="entry name" value="BLL1074 PROTEIN"/>
    <property type="match status" value="1"/>
</dbReference>
<proteinExistence type="predicted"/>
<dbReference type="Gene3D" id="1.10.10.60">
    <property type="entry name" value="Homeodomain-like"/>
    <property type="match status" value="1"/>
</dbReference>
<organism evidence="5 6">
    <name type="scientific">Luteibacter rhizovicinus</name>
    <dbReference type="NCBI Taxonomy" id="242606"/>
    <lineage>
        <taxon>Bacteria</taxon>
        <taxon>Pseudomonadati</taxon>
        <taxon>Pseudomonadota</taxon>
        <taxon>Gammaproteobacteria</taxon>
        <taxon>Lysobacterales</taxon>
        <taxon>Rhodanobacteraceae</taxon>
        <taxon>Luteibacter</taxon>
    </lineage>
</organism>
<evidence type="ECO:0000313" key="5">
    <source>
        <dbReference type="EMBL" id="TCV96381.1"/>
    </source>
</evidence>
<evidence type="ECO:0000256" key="2">
    <source>
        <dbReference type="ARBA" id="ARBA00023125"/>
    </source>
</evidence>
<dbReference type="InterPro" id="IPR046532">
    <property type="entry name" value="DUF6597"/>
</dbReference>
<dbReference type="SMART" id="SM00342">
    <property type="entry name" value="HTH_ARAC"/>
    <property type="match status" value="1"/>
</dbReference>
<accession>A0A4R3YUU5</accession>
<dbReference type="PROSITE" id="PS01124">
    <property type="entry name" value="HTH_ARAC_FAMILY_2"/>
    <property type="match status" value="1"/>
</dbReference>
<dbReference type="AlphaFoldDB" id="A0A4R3YUU5"/>
<dbReference type="GO" id="GO:0003700">
    <property type="term" value="F:DNA-binding transcription factor activity"/>
    <property type="evidence" value="ECO:0007669"/>
    <property type="project" value="InterPro"/>
</dbReference>
<keyword evidence="1" id="KW-0805">Transcription regulation</keyword>
<evidence type="ECO:0000313" key="6">
    <source>
        <dbReference type="Proteomes" id="UP000295645"/>
    </source>
</evidence>
<dbReference type="Pfam" id="PF12833">
    <property type="entry name" value="HTH_18"/>
    <property type="match status" value="1"/>
</dbReference>
<feature type="domain" description="HTH araC/xylS-type" evidence="4">
    <location>
        <begin position="170"/>
        <end position="260"/>
    </location>
</feature>
<evidence type="ECO:0000259" key="4">
    <source>
        <dbReference type="PROSITE" id="PS01124"/>
    </source>
</evidence>
<dbReference type="PANTHER" id="PTHR46796">
    <property type="entry name" value="HTH-TYPE TRANSCRIPTIONAL ACTIVATOR RHAS-RELATED"/>
    <property type="match status" value="1"/>
</dbReference>
<dbReference type="InterPro" id="IPR018060">
    <property type="entry name" value="HTH_AraC"/>
</dbReference>
<keyword evidence="3" id="KW-0804">Transcription</keyword>
<sequence length="271" mass="29318">MGFVHHVPPKPFDSLIESIWDYDCAPVAHAFERILPAPGASLILNLLEDETRVYADDLGVSCTRSAGSVVSGPYTRSFVIDTHEQQRVMGIVFRPGGAWPFFGTDLDVLSNTDVALDAVCGASARALRERLLHTVEPARRIALLQAWLIARARGTGPSDVICGALGLLDADPAVVRIGDVVAATGLSSQRFGQLFRAQVGLSAKRYARLQRFRVVIATLGHGRAVDWAGVAADGGFCDQAHLVHEFRSFAGMTPGDYLRRRGEHINHVPLA</sequence>
<keyword evidence="2" id="KW-0238">DNA-binding</keyword>
<gene>
    <name evidence="5" type="ORF">EC912_102732</name>
</gene>
<dbReference type="RefSeq" id="WP_132142569.1">
    <property type="nucleotide sequence ID" value="NZ_SMCS01000002.1"/>
</dbReference>
<reference evidence="5 6" key="1">
    <citation type="submission" date="2019-03" db="EMBL/GenBank/DDBJ databases">
        <title>Above-ground endophytic microbial communities from plants in different locations in the United States.</title>
        <authorList>
            <person name="Frank C."/>
        </authorList>
    </citation>
    <scope>NUCLEOTIDE SEQUENCE [LARGE SCALE GENOMIC DNA]</scope>
    <source>
        <strain evidence="5 6">LP_13_YM</strain>
    </source>
</reference>